<protein>
    <recommendedName>
        <fullName evidence="4">Transmembrane protein</fullName>
    </recommendedName>
</protein>
<dbReference type="Proteomes" id="UP000288805">
    <property type="component" value="Unassembled WGS sequence"/>
</dbReference>
<accession>A0A438K4J0</accession>
<feature type="transmembrane region" description="Helical" evidence="1">
    <location>
        <begin position="25"/>
        <end position="48"/>
    </location>
</feature>
<keyword evidence="1" id="KW-0472">Membrane</keyword>
<proteinExistence type="predicted"/>
<evidence type="ECO:0008006" key="4">
    <source>
        <dbReference type="Google" id="ProtNLM"/>
    </source>
</evidence>
<gene>
    <name evidence="2" type="ORF">CK203_014440</name>
</gene>
<evidence type="ECO:0000313" key="2">
    <source>
        <dbReference type="EMBL" id="RVX16108.1"/>
    </source>
</evidence>
<evidence type="ECO:0000256" key="1">
    <source>
        <dbReference type="SAM" id="Phobius"/>
    </source>
</evidence>
<reference evidence="2 3" key="1">
    <citation type="journal article" date="2018" name="PLoS Genet.">
        <title>Population sequencing reveals clonal diversity and ancestral inbreeding in the grapevine cultivar Chardonnay.</title>
        <authorList>
            <person name="Roach M.J."/>
            <person name="Johnson D.L."/>
            <person name="Bohlmann J."/>
            <person name="van Vuuren H.J."/>
            <person name="Jones S.J."/>
            <person name="Pretorius I.S."/>
            <person name="Schmidt S.A."/>
            <person name="Borneman A.R."/>
        </authorList>
    </citation>
    <scope>NUCLEOTIDE SEQUENCE [LARGE SCALE GENOMIC DNA]</scope>
    <source>
        <strain evidence="3">cv. Chardonnay</strain>
        <tissue evidence="2">Leaf</tissue>
    </source>
</reference>
<organism evidence="2 3">
    <name type="scientific">Vitis vinifera</name>
    <name type="common">Grape</name>
    <dbReference type="NCBI Taxonomy" id="29760"/>
    <lineage>
        <taxon>Eukaryota</taxon>
        <taxon>Viridiplantae</taxon>
        <taxon>Streptophyta</taxon>
        <taxon>Embryophyta</taxon>
        <taxon>Tracheophyta</taxon>
        <taxon>Spermatophyta</taxon>
        <taxon>Magnoliopsida</taxon>
        <taxon>eudicotyledons</taxon>
        <taxon>Gunneridae</taxon>
        <taxon>Pentapetalae</taxon>
        <taxon>rosids</taxon>
        <taxon>Vitales</taxon>
        <taxon>Vitaceae</taxon>
        <taxon>Viteae</taxon>
        <taxon>Vitis</taxon>
    </lineage>
</organism>
<name>A0A438K4J0_VITVI</name>
<evidence type="ECO:0000313" key="3">
    <source>
        <dbReference type="Proteomes" id="UP000288805"/>
    </source>
</evidence>
<keyword evidence="1" id="KW-0812">Transmembrane</keyword>
<dbReference type="AlphaFoldDB" id="A0A438K4J0"/>
<dbReference type="EMBL" id="QGNW01000016">
    <property type="protein sequence ID" value="RVX16108.1"/>
    <property type="molecule type" value="Genomic_DNA"/>
</dbReference>
<comment type="caution">
    <text evidence="2">The sequence shown here is derived from an EMBL/GenBank/DDBJ whole genome shotgun (WGS) entry which is preliminary data.</text>
</comment>
<keyword evidence="1" id="KW-1133">Transmembrane helix</keyword>
<sequence length="116" mass="13215">MDVWEHYGDDKYPSNEDSYSLELDFMDICMASMSLCLLVMILACVSFVGARLDQSRKETCERIRVGERLARGSDQYNQIRQPSVHRDMDPQYATVDQLVEITDTMASLRDAILGLG</sequence>